<accession>A0A2U3LJE7</accession>
<dbReference type="EMBL" id="OMOF01000512">
    <property type="protein sequence ID" value="SPF52077.1"/>
    <property type="molecule type" value="Genomic_DNA"/>
</dbReference>
<sequence length="59" mass="6385">MNGSLLGCLRKDVALCETASWAWGRGTVRLSGWDGTFHVHRLRASGGRLVLPELSCEGT</sequence>
<gene>
    <name evidence="1" type="ORF">SBF1_560009</name>
</gene>
<reference evidence="2" key="1">
    <citation type="submission" date="2018-02" db="EMBL/GenBank/DDBJ databases">
        <authorList>
            <person name="Hausmann B."/>
        </authorList>
    </citation>
    <scope>NUCLEOTIDE SEQUENCE [LARGE SCALE GENOMIC DNA]</scope>
    <source>
        <strain evidence="2">Peat soil MAG SbF1</strain>
    </source>
</reference>
<dbReference type="Proteomes" id="UP000238916">
    <property type="component" value="Unassembled WGS sequence"/>
</dbReference>
<proteinExistence type="predicted"/>
<protein>
    <submittedName>
        <fullName evidence="1">Uncharacterized protein</fullName>
    </submittedName>
</protein>
<name>A0A2U3LJE7_9FIRM</name>
<organism evidence="1 2">
    <name type="scientific">Candidatus Desulfosporosinus infrequens</name>
    <dbReference type="NCBI Taxonomy" id="2043169"/>
    <lineage>
        <taxon>Bacteria</taxon>
        <taxon>Bacillati</taxon>
        <taxon>Bacillota</taxon>
        <taxon>Clostridia</taxon>
        <taxon>Eubacteriales</taxon>
        <taxon>Desulfitobacteriaceae</taxon>
        <taxon>Desulfosporosinus</taxon>
    </lineage>
</organism>
<evidence type="ECO:0000313" key="1">
    <source>
        <dbReference type="EMBL" id="SPF52077.1"/>
    </source>
</evidence>
<dbReference type="AlphaFoldDB" id="A0A2U3LJE7"/>
<evidence type="ECO:0000313" key="2">
    <source>
        <dbReference type="Proteomes" id="UP000238916"/>
    </source>
</evidence>